<keyword evidence="7" id="KW-0808">Transferase</keyword>
<evidence type="ECO:0000256" key="3">
    <source>
        <dbReference type="ARBA" id="ARBA00022898"/>
    </source>
</evidence>
<accession>A0ABN3S485</accession>
<dbReference type="Gene3D" id="3.90.1150.10">
    <property type="entry name" value="Aspartate Aminotransferase, domain 1"/>
    <property type="match status" value="1"/>
</dbReference>
<feature type="domain" description="Aminotransferase class I/classII large" evidence="6">
    <location>
        <begin position="90"/>
        <end position="400"/>
    </location>
</feature>
<proteinExistence type="inferred from homology"/>
<dbReference type="SUPFAM" id="SSF53383">
    <property type="entry name" value="PLP-dependent transferases"/>
    <property type="match status" value="1"/>
</dbReference>
<evidence type="ECO:0000313" key="7">
    <source>
        <dbReference type="EMBL" id="GAA2667649.1"/>
    </source>
</evidence>
<reference evidence="7 8" key="1">
    <citation type="journal article" date="2019" name="Int. J. Syst. Evol. Microbiol.">
        <title>The Global Catalogue of Microorganisms (GCM) 10K type strain sequencing project: providing services to taxonomists for standard genome sequencing and annotation.</title>
        <authorList>
            <consortium name="The Broad Institute Genomics Platform"/>
            <consortium name="The Broad Institute Genome Sequencing Center for Infectious Disease"/>
            <person name="Wu L."/>
            <person name="Ma J."/>
        </authorList>
    </citation>
    <scope>NUCLEOTIDE SEQUENCE [LARGE SCALE GENOMIC DNA]</scope>
    <source>
        <strain evidence="7 8">JCM 4531</strain>
    </source>
</reference>
<keyword evidence="7" id="KW-0032">Aminotransferase</keyword>
<evidence type="ECO:0000313" key="8">
    <source>
        <dbReference type="Proteomes" id="UP001499989"/>
    </source>
</evidence>
<comment type="caution">
    <text evidence="7">The sequence shown here is derived from an EMBL/GenBank/DDBJ whole genome shotgun (WGS) entry which is preliminary data.</text>
</comment>
<evidence type="ECO:0000256" key="2">
    <source>
        <dbReference type="ARBA" id="ARBA00012224"/>
    </source>
</evidence>
<comment type="cofactor">
    <cofactor evidence="1">
        <name>pyridoxal 5'-phosphate</name>
        <dbReference type="ChEBI" id="CHEBI:597326"/>
    </cofactor>
</comment>
<dbReference type="InterPro" id="IPR015424">
    <property type="entry name" value="PyrdxlP-dep_Trfase"/>
</dbReference>
<keyword evidence="4" id="KW-0456">Lyase</keyword>
<dbReference type="CDD" id="cd00609">
    <property type="entry name" value="AAT_like"/>
    <property type="match status" value="1"/>
</dbReference>
<evidence type="ECO:0000259" key="6">
    <source>
        <dbReference type="Pfam" id="PF00155"/>
    </source>
</evidence>
<dbReference type="InterPro" id="IPR015422">
    <property type="entry name" value="PyrdxlP-dep_Trfase_small"/>
</dbReference>
<dbReference type="InterPro" id="IPR051798">
    <property type="entry name" value="Class-II_PLP-Dep_Aminotrans"/>
</dbReference>
<protein>
    <recommendedName>
        <fullName evidence="2">cysteine-S-conjugate beta-lyase</fullName>
        <ecNumber evidence="2">4.4.1.13</ecNumber>
    </recommendedName>
</protein>
<evidence type="ECO:0000256" key="1">
    <source>
        <dbReference type="ARBA" id="ARBA00001933"/>
    </source>
</evidence>
<dbReference type="PANTHER" id="PTHR43525">
    <property type="entry name" value="PROTEIN MALY"/>
    <property type="match status" value="1"/>
</dbReference>
<dbReference type="PANTHER" id="PTHR43525:SF2">
    <property type="entry name" value="CYSTATHIONINE BETA-LYASE-RELATED"/>
    <property type="match status" value="1"/>
</dbReference>
<name>A0ABN3S485_9ACTN</name>
<dbReference type="Gene3D" id="3.40.640.10">
    <property type="entry name" value="Type I PLP-dependent aspartate aminotransferase-like (Major domain)"/>
    <property type="match status" value="1"/>
</dbReference>
<comment type="similarity">
    <text evidence="5">Belongs to the class-II pyridoxal-phosphate-dependent aminotransferase family. MalY/PatB cystathionine beta-lyase subfamily.</text>
</comment>
<dbReference type="Proteomes" id="UP001499989">
    <property type="component" value="Unassembled WGS sequence"/>
</dbReference>
<organism evidence="7 8">
    <name type="scientific">Streptomyces violaceolatus</name>
    <dbReference type="NCBI Taxonomy" id="67378"/>
    <lineage>
        <taxon>Bacteria</taxon>
        <taxon>Bacillati</taxon>
        <taxon>Actinomycetota</taxon>
        <taxon>Actinomycetes</taxon>
        <taxon>Kitasatosporales</taxon>
        <taxon>Streptomycetaceae</taxon>
        <taxon>Streptomyces</taxon>
        <taxon>Streptomyces violaceoruber group</taxon>
    </lineage>
</organism>
<sequence>MFPGRVTASYLGPMTSNPWDQAGEPNPLRALTPDQLRRRTSMKWRTHPADVLPLWVAEMDVPLARPVVRAVTEAMELGDTGYPVGTAYAEALAAFAAKRWGWDGLAVERTAIVPDVMLGVVEMLKLVTGPGEPVIVNPPVYPPFYQFVTHMDRRVVEAPLGPDLRIDLGVLEEAFRRAVAGGGRAAFLLCSPHNPTGTVHTAEELAAVAALAERYGVRVVADEIHAPVVTAPDARFVPYLGVPGAERGLSLMSASKGWNVAGLKAALAVAGPGAAADLARMPEEVGHGPSHIGVLAHTAALRDGTAWLDAVLTGLDENRRLLTGLLAERLPGVVHRAGEATYLAWLDCRALGLGDEPADVFLDRGRVALSSGVPFGSGGPGHVRLNLATSPEVLTEAVRRMAAALE</sequence>
<evidence type="ECO:0000256" key="5">
    <source>
        <dbReference type="ARBA" id="ARBA00037974"/>
    </source>
</evidence>
<dbReference type="EC" id="4.4.1.13" evidence="2"/>
<keyword evidence="3" id="KW-0663">Pyridoxal phosphate</keyword>
<dbReference type="GO" id="GO:0008483">
    <property type="term" value="F:transaminase activity"/>
    <property type="evidence" value="ECO:0007669"/>
    <property type="project" value="UniProtKB-KW"/>
</dbReference>
<dbReference type="Pfam" id="PF00155">
    <property type="entry name" value="Aminotran_1_2"/>
    <property type="match status" value="1"/>
</dbReference>
<evidence type="ECO:0000256" key="4">
    <source>
        <dbReference type="ARBA" id="ARBA00023239"/>
    </source>
</evidence>
<dbReference type="InterPro" id="IPR004839">
    <property type="entry name" value="Aminotransferase_I/II_large"/>
</dbReference>
<keyword evidence="8" id="KW-1185">Reference proteome</keyword>
<dbReference type="InterPro" id="IPR015421">
    <property type="entry name" value="PyrdxlP-dep_Trfase_major"/>
</dbReference>
<dbReference type="EMBL" id="BAAASK010000001">
    <property type="protein sequence ID" value="GAA2667649.1"/>
    <property type="molecule type" value="Genomic_DNA"/>
</dbReference>
<gene>
    <name evidence="7" type="ORF">GCM10010310_03710</name>
</gene>